<dbReference type="RefSeq" id="WP_093078896.1">
    <property type="nucleotide sequence ID" value="NZ_FNBE01000004.1"/>
</dbReference>
<dbReference type="PANTHER" id="PTHR38695">
    <property type="entry name" value="AMINO ACID PERMEASE_ SLC12A DOMAIN-CONTAINING PROTEIN"/>
    <property type="match status" value="1"/>
</dbReference>
<keyword evidence="4" id="KW-1185">Reference proteome</keyword>
<accession>A0A1G7JQW6</accession>
<protein>
    <recommendedName>
        <fullName evidence="2">Luciferase domain-containing protein</fullName>
    </recommendedName>
</protein>
<evidence type="ECO:0000256" key="1">
    <source>
        <dbReference type="SAM" id="MobiDB-lite"/>
    </source>
</evidence>
<proteinExistence type="predicted"/>
<sequence length="240" mass="25460">MKRAGTVGALVGAAGAAAAWVAKDYRRWRALDPVDVPATPVGWAIVSGLRLRARDPLRWRDRGSGDVSRGLVQLEPRPGGRPAVDPHPIPHRVLEQHADQVSTAALAAALAEFEERPELETRPSAHSRGRTALAVRGGAEIAHLHPADGSMHVALSPLDARVVVARRWGEFHPLAGVARGLPEGWVLLYPPQDPAAVEALRAVLAAAVGHALDPAPRGAEPDREPATVLGLPTVPKRSPR</sequence>
<dbReference type="InterPro" id="IPR040841">
    <property type="entry name" value="Luciferase_dom"/>
</dbReference>
<dbReference type="STRING" id="366584.SAMN05216377_104131"/>
<evidence type="ECO:0000259" key="2">
    <source>
        <dbReference type="Pfam" id="PF17648"/>
    </source>
</evidence>
<reference evidence="3 4" key="1">
    <citation type="submission" date="2016-10" db="EMBL/GenBank/DDBJ databases">
        <authorList>
            <person name="de Groot N.N."/>
        </authorList>
    </citation>
    <scope>NUCLEOTIDE SEQUENCE [LARGE SCALE GENOMIC DNA]</scope>
    <source>
        <strain evidence="3 4">CGMCC 4.3143</strain>
    </source>
</reference>
<dbReference type="Proteomes" id="UP000198967">
    <property type="component" value="Unassembled WGS sequence"/>
</dbReference>
<evidence type="ECO:0000313" key="4">
    <source>
        <dbReference type="Proteomes" id="UP000198967"/>
    </source>
</evidence>
<feature type="domain" description="Luciferase" evidence="2">
    <location>
        <begin position="138"/>
        <end position="207"/>
    </location>
</feature>
<dbReference type="PANTHER" id="PTHR38695:SF1">
    <property type="entry name" value="AMINO ACID PERMEASE_ SLC12A DOMAIN-CONTAINING PROTEIN"/>
    <property type="match status" value="1"/>
</dbReference>
<gene>
    <name evidence="3" type="ORF">SAMN05216377_104131</name>
</gene>
<dbReference type="OrthoDB" id="822427at2"/>
<dbReference type="Pfam" id="PF17648">
    <property type="entry name" value="Luciferase"/>
    <property type="match status" value="1"/>
</dbReference>
<dbReference type="InterPro" id="IPR048273">
    <property type="entry name" value="Luciferase"/>
</dbReference>
<name>A0A1G7JQW6_PSEOR</name>
<organism evidence="3 4">
    <name type="scientific">Pseudonocardia oroxyli</name>
    <dbReference type="NCBI Taxonomy" id="366584"/>
    <lineage>
        <taxon>Bacteria</taxon>
        <taxon>Bacillati</taxon>
        <taxon>Actinomycetota</taxon>
        <taxon>Actinomycetes</taxon>
        <taxon>Pseudonocardiales</taxon>
        <taxon>Pseudonocardiaceae</taxon>
        <taxon>Pseudonocardia</taxon>
    </lineage>
</organism>
<feature type="region of interest" description="Disordered" evidence="1">
    <location>
        <begin position="213"/>
        <end position="240"/>
    </location>
</feature>
<dbReference type="AlphaFoldDB" id="A0A1G7JQW6"/>
<evidence type="ECO:0000313" key="3">
    <source>
        <dbReference type="EMBL" id="SDF27256.1"/>
    </source>
</evidence>
<dbReference type="EMBL" id="FNBE01000004">
    <property type="protein sequence ID" value="SDF27256.1"/>
    <property type="molecule type" value="Genomic_DNA"/>
</dbReference>